<dbReference type="InterPro" id="IPR050595">
    <property type="entry name" value="Bact_response_regulator"/>
</dbReference>
<evidence type="ECO:0000313" key="4">
    <source>
        <dbReference type="EMBL" id="SCA56859.1"/>
    </source>
</evidence>
<dbReference type="PROSITE" id="PS50110">
    <property type="entry name" value="RESPONSE_REGULATORY"/>
    <property type="match status" value="1"/>
</dbReference>
<dbReference type="PANTHER" id="PTHR44591:SF3">
    <property type="entry name" value="RESPONSE REGULATORY DOMAIN-CONTAINING PROTEIN"/>
    <property type="match status" value="1"/>
</dbReference>
<dbReference type="SUPFAM" id="SSF52172">
    <property type="entry name" value="CheY-like"/>
    <property type="match status" value="1"/>
</dbReference>
<reference evidence="4 5" key="1">
    <citation type="submission" date="2016-07" db="EMBL/GenBank/DDBJ databases">
        <authorList>
            <person name="Lefevre C.T."/>
        </authorList>
    </citation>
    <scope>NUCLEOTIDE SEQUENCE [LARGE SCALE GENOMIC DNA]</scope>
    <source>
        <strain evidence="4">PR1</strain>
    </source>
</reference>
<dbReference type="AlphaFoldDB" id="A0A1C3RHV9"/>
<feature type="modified residue" description="4-aspartylphosphate" evidence="2">
    <location>
        <position position="69"/>
    </location>
</feature>
<dbReference type="SMART" id="SM00448">
    <property type="entry name" value="REC"/>
    <property type="match status" value="1"/>
</dbReference>
<evidence type="ECO:0000259" key="3">
    <source>
        <dbReference type="PROSITE" id="PS50110"/>
    </source>
</evidence>
<protein>
    <submittedName>
        <fullName evidence="4">Putative Response regulator receiver protein</fullName>
    </submittedName>
</protein>
<evidence type="ECO:0000256" key="1">
    <source>
        <dbReference type="ARBA" id="ARBA00022553"/>
    </source>
</evidence>
<dbReference type="Pfam" id="PF13581">
    <property type="entry name" value="HATPase_c_2"/>
    <property type="match status" value="1"/>
</dbReference>
<dbReference type="InterPro" id="IPR036890">
    <property type="entry name" value="HATPase_C_sf"/>
</dbReference>
<proteinExistence type="predicted"/>
<dbReference type="Pfam" id="PF00072">
    <property type="entry name" value="Response_reg"/>
    <property type="match status" value="1"/>
</dbReference>
<dbReference type="STRING" id="1867952.MTBPR1_30229"/>
<dbReference type="Gene3D" id="3.40.50.2300">
    <property type="match status" value="1"/>
</dbReference>
<dbReference type="EMBL" id="FLYE01000023">
    <property type="protein sequence ID" value="SCA56859.1"/>
    <property type="molecule type" value="Genomic_DNA"/>
</dbReference>
<dbReference type="InterPro" id="IPR001789">
    <property type="entry name" value="Sig_transdc_resp-reg_receiver"/>
</dbReference>
<dbReference type="InterPro" id="IPR003594">
    <property type="entry name" value="HATPase_dom"/>
</dbReference>
<dbReference type="InterPro" id="IPR011006">
    <property type="entry name" value="CheY-like_superfamily"/>
</dbReference>
<dbReference type="Proteomes" id="UP000231658">
    <property type="component" value="Unassembled WGS sequence"/>
</dbReference>
<keyword evidence="5" id="KW-1185">Reference proteome</keyword>
<dbReference type="GO" id="GO:0000160">
    <property type="term" value="P:phosphorelay signal transduction system"/>
    <property type="evidence" value="ECO:0007669"/>
    <property type="project" value="InterPro"/>
</dbReference>
<feature type="domain" description="Response regulatory" evidence="3">
    <location>
        <begin position="20"/>
        <end position="137"/>
    </location>
</feature>
<evidence type="ECO:0000256" key="2">
    <source>
        <dbReference type="PROSITE-ProRule" id="PRU00169"/>
    </source>
</evidence>
<dbReference type="PANTHER" id="PTHR44591">
    <property type="entry name" value="STRESS RESPONSE REGULATOR PROTEIN 1"/>
    <property type="match status" value="1"/>
</dbReference>
<gene>
    <name evidence="4" type="ORF">MTBPR1_30229</name>
</gene>
<name>A0A1C3RHV9_9PROT</name>
<dbReference type="Gene3D" id="3.30.565.10">
    <property type="entry name" value="Histidine kinase-like ATPase, C-terminal domain"/>
    <property type="match status" value="1"/>
</dbReference>
<dbReference type="CDD" id="cd16936">
    <property type="entry name" value="HATPase_RsbW-like"/>
    <property type="match status" value="1"/>
</dbReference>
<keyword evidence="1 2" id="KW-0597">Phosphoprotein</keyword>
<sequence length="348" mass="39641">MRCKCTSTDRMLKAEKIMTLILIVEDEADVREDIVDLLELNDFETVEAVDGRDGISKTVEHCPDLIISDLSMPNMDGHEFFETLKSDHPEVAGIPFIFLTASNSRENEIRSKELGANDFLSKPVDFEILLATIRAHLRATERSMQSLSLSLDDFLSKIEGGPSLEDDPKEQKRLHSIVEYYKDLLAKSSRPTAAIKRLRSAEYEIQTIQDAENLAMTMSHFFPEAESALLGLNELLVNAIEHGNLGITYEEKGELLANGTWMSEINRRLTLDTYKERYATCRFTRFEDRLEVEIIDKGDGFNWQKFTDFSPERMAHTHGRGIMLTMSMAFNEVEYKGNGNHVVARTFI</sequence>
<evidence type="ECO:0000313" key="5">
    <source>
        <dbReference type="Proteomes" id="UP000231658"/>
    </source>
</evidence>
<accession>A0A1C3RHV9</accession>
<organism evidence="4 5">
    <name type="scientific">Candidatus Terasakiella magnetica</name>
    <dbReference type="NCBI Taxonomy" id="1867952"/>
    <lineage>
        <taxon>Bacteria</taxon>
        <taxon>Pseudomonadati</taxon>
        <taxon>Pseudomonadota</taxon>
        <taxon>Alphaproteobacteria</taxon>
        <taxon>Rhodospirillales</taxon>
        <taxon>Terasakiellaceae</taxon>
        <taxon>Terasakiella</taxon>
    </lineage>
</organism>